<proteinExistence type="predicted"/>
<gene>
    <name evidence="1" type="ORF">BAURA86_03226</name>
</gene>
<name>A0A2H1KSK4_BREAU</name>
<dbReference type="AlphaFoldDB" id="A0A2H1KSK4"/>
<dbReference type="Proteomes" id="UP000234300">
    <property type="component" value="Unassembled WGS sequence"/>
</dbReference>
<reference evidence="1 2" key="1">
    <citation type="submission" date="2017-03" db="EMBL/GenBank/DDBJ databases">
        <authorList>
            <person name="Afonso C.L."/>
            <person name="Miller P.J."/>
            <person name="Scott M.A."/>
            <person name="Spackman E."/>
            <person name="Goraichik I."/>
            <person name="Dimitrov K.M."/>
            <person name="Suarez D.L."/>
            <person name="Swayne D.E."/>
        </authorList>
    </citation>
    <scope>NUCLEOTIDE SEQUENCE [LARGE SCALE GENOMIC DNA]</scope>
    <source>
        <strain evidence="2">8(6)</strain>
    </source>
</reference>
<dbReference type="EMBL" id="FXZI01000014">
    <property type="protein sequence ID" value="SMY02720.1"/>
    <property type="molecule type" value="Genomic_DNA"/>
</dbReference>
<evidence type="ECO:0000313" key="2">
    <source>
        <dbReference type="Proteomes" id="UP000234300"/>
    </source>
</evidence>
<protein>
    <submittedName>
        <fullName evidence="1">Uncharacterized protein</fullName>
    </submittedName>
</protein>
<organism evidence="1 2">
    <name type="scientific">Brevibacterium aurantiacum</name>
    <dbReference type="NCBI Taxonomy" id="273384"/>
    <lineage>
        <taxon>Bacteria</taxon>
        <taxon>Bacillati</taxon>
        <taxon>Actinomycetota</taxon>
        <taxon>Actinomycetes</taxon>
        <taxon>Micrococcales</taxon>
        <taxon>Brevibacteriaceae</taxon>
        <taxon>Brevibacterium</taxon>
    </lineage>
</organism>
<sequence>MRMAESNFDYRAISHLEAGDIVAALREWVECVVDDEDQGRVEKLLRRCESSLDIVLVSRTSSIASERGTSFEGGPRRAGASDLNA</sequence>
<accession>A0A2H1KSK4</accession>
<evidence type="ECO:0000313" key="1">
    <source>
        <dbReference type="EMBL" id="SMY02720.1"/>
    </source>
</evidence>